<gene>
    <name evidence="1" type="ORF">DSCW_26650</name>
</gene>
<evidence type="ECO:0000313" key="1">
    <source>
        <dbReference type="EMBL" id="BBO75248.1"/>
    </source>
</evidence>
<name>A0A5K7Z2Q8_9BACT</name>
<dbReference type="Proteomes" id="UP000427769">
    <property type="component" value="Chromosome"/>
</dbReference>
<dbReference type="OrthoDB" id="89044at2"/>
<dbReference type="KEGG" id="dwd:DSCW_26650"/>
<keyword evidence="2" id="KW-1185">Reference proteome</keyword>
<reference evidence="1 2" key="1">
    <citation type="submission" date="2019-11" db="EMBL/GenBank/DDBJ databases">
        <title>Comparative genomics of hydrocarbon-degrading Desulfosarcina strains.</title>
        <authorList>
            <person name="Watanabe M."/>
            <person name="Kojima H."/>
            <person name="Fukui M."/>
        </authorList>
    </citation>
    <scope>NUCLEOTIDE SEQUENCE [LARGE SCALE GENOMIC DNA]</scope>
    <source>
        <strain evidence="1 2">PP31</strain>
    </source>
</reference>
<proteinExistence type="predicted"/>
<dbReference type="EMBL" id="AP021875">
    <property type="protein sequence ID" value="BBO75248.1"/>
    <property type="molecule type" value="Genomic_DNA"/>
</dbReference>
<dbReference type="CDD" id="cd10446">
    <property type="entry name" value="GIY-YIG_unchar_1"/>
    <property type="match status" value="1"/>
</dbReference>
<dbReference type="AlphaFoldDB" id="A0A5K7Z2Q8"/>
<sequence length="270" mass="31317">MIKLIDLLKIAGIYLNSYKIHCASSKEDSPLEAFFEGRFKAWQEHQNQQNFKCDEIISLIHLQEDKWLFAGIYQVLGVKHRKEEDNNWFEYGTKEIPGLDHLTGRTVVQFRKDFIASHLIGTKYIDKLLISEIREKRLQVSDFPGYNAVNLPYPMLRIVVRKNMPQWKAALSDVSGVYLVTDTQTGKHFVGSAFGGDTIWHKWVSFAINGHADIKSLRQLLSREVGDYQNNFQFSILEICDLNTNRAYIEYREAYWKAALCSVSHGYNEK</sequence>
<accession>A0A5K7Z2Q8</accession>
<dbReference type="RefSeq" id="WP_155304189.1">
    <property type="nucleotide sequence ID" value="NZ_AP021875.1"/>
</dbReference>
<protein>
    <recommendedName>
        <fullName evidence="3">GIY-YIG domain-containing protein</fullName>
    </recommendedName>
</protein>
<dbReference type="Gene3D" id="3.40.1440.10">
    <property type="entry name" value="GIY-YIG endonuclease"/>
    <property type="match status" value="1"/>
</dbReference>
<organism evidence="1 2">
    <name type="scientific">Desulfosarcina widdelii</name>
    <dbReference type="NCBI Taxonomy" id="947919"/>
    <lineage>
        <taxon>Bacteria</taxon>
        <taxon>Pseudomonadati</taxon>
        <taxon>Thermodesulfobacteriota</taxon>
        <taxon>Desulfobacteria</taxon>
        <taxon>Desulfobacterales</taxon>
        <taxon>Desulfosarcinaceae</taxon>
        <taxon>Desulfosarcina</taxon>
    </lineage>
</organism>
<evidence type="ECO:0008006" key="3">
    <source>
        <dbReference type="Google" id="ProtNLM"/>
    </source>
</evidence>
<dbReference type="SUPFAM" id="SSF82771">
    <property type="entry name" value="GIY-YIG endonuclease"/>
    <property type="match status" value="1"/>
</dbReference>
<evidence type="ECO:0000313" key="2">
    <source>
        <dbReference type="Proteomes" id="UP000427769"/>
    </source>
</evidence>
<dbReference type="InterPro" id="IPR035901">
    <property type="entry name" value="GIY-YIG_endonuc_sf"/>
</dbReference>